<keyword evidence="17" id="KW-1185">Reference proteome</keyword>
<comment type="similarity">
    <text evidence="3 14">Belongs to the HemJ family.</text>
</comment>
<name>A0ABR8UKC6_9GAMM</name>
<keyword evidence="12 14" id="KW-0472">Membrane</keyword>
<evidence type="ECO:0000256" key="11">
    <source>
        <dbReference type="ARBA" id="ARBA00023004"/>
    </source>
</evidence>
<evidence type="ECO:0000256" key="7">
    <source>
        <dbReference type="ARBA" id="ARBA00022692"/>
    </source>
</evidence>
<comment type="subcellular location">
    <subcellularLocation>
        <location evidence="1">Cell membrane</location>
        <topology evidence="1">Multi-pass membrane protein</topology>
    </subcellularLocation>
</comment>
<evidence type="ECO:0000313" key="17">
    <source>
        <dbReference type="Proteomes" id="UP000647183"/>
    </source>
</evidence>
<evidence type="ECO:0000256" key="14">
    <source>
        <dbReference type="PIRNR" id="PIRNR004638"/>
    </source>
</evidence>
<feature type="transmembrane region" description="Helical" evidence="15">
    <location>
        <begin position="49"/>
        <end position="71"/>
    </location>
</feature>
<dbReference type="PIRSF" id="PIRSF004638">
    <property type="entry name" value="UCP004638"/>
    <property type="match status" value="1"/>
</dbReference>
<reference evidence="16 17" key="1">
    <citation type="submission" date="2020-08" db="EMBL/GenBank/DDBJ databases">
        <title>A Genomic Blueprint of the Chicken Gut Microbiome.</title>
        <authorList>
            <person name="Gilroy R."/>
            <person name="Ravi A."/>
            <person name="Getino M."/>
            <person name="Pursley I."/>
            <person name="Horton D.L."/>
            <person name="Alikhan N.-F."/>
            <person name="Baker D."/>
            <person name="Gharbi K."/>
            <person name="Hall N."/>
            <person name="Watson M."/>
            <person name="Adriaenssens E.M."/>
            <person name="Foster-Nyarko E."/>
            <person name="Jarju S."/>
            <person name="Secka A."/>
            <person name="Antonio M."/>
            <person name="Oren A."/>
            <person name="Chaudhuri R."/>
            <person name="La Ragione R.M."/>
            <person name="Hildebrand F."/>
            <person name="Pallen M.J."/>
        </authorList>
    </citation>
    <scope>NUCLEOTIDE SEQUENCE [LARGE SCALE GENOMIC DNA]</scope>
    <source>
        <strain evidence="16 17">Sa2BVA3</strain>
    </source>
</reference>
<keyword evidence="7 15" id="KW-0812">Transmembrane</keyword>
<dbReference type="Pfam" id="PF03653">
    <property type="entry name" value="UPF0093"/>
    <property type="match status" value="1"/>
</dbReference>
<evidence type="ECO:0000256" key="8">
    <source>
        <dbReference type="ARBA" id="ARBA00022723"/>
    </source>
</evidence>
<evidence type="ECO:0000256" key="5">
    <source>
        <dbReference type="ARBA" id="ARBA00022475"/>
    </source>
</evidence>
<keyword evidence="6 14" id="KW-0349">Heme</keyword>
<evidence type="ECO:0000256" key="12">
    <source>
        <dbReference type="ARBA" id="ARBA00023136"/>
    </source>
</evidence>
<keyword evidence="10" id="KW-0560">Oxidoreductase</keyword>
<keyword evidence="11 14" id="KW-0408">Iron</keyword>
<dbReference type="EC" id="1.3.99.-" evidence="14"/>
<dbReference type="PANTHER" id="PTHR40255">
    <property type="entry name" value="UPF0093 MEMBRANE PROTEIN SLR1790"/>
    <property type="match status" value="1"/>
</dbReference>
<feature type="transmembrane region" description="Helical" evidence="15">
    <location>
        <begin position="6"/>
        <end position="28"/>
    </location>
</feature>
<comment type="cofactor">
    <cofactor evidence="14">
        <name>heme b</name>
        <dbReference type="ChEBI" id="CHEBI:60344"/>
    </cofactor>
    <text evidence="14">Binds 1 heme b (iron(II)-protoporphyrin IX) group per subunit.</text>
</comment>
<dbReference type="EMBL" id="JACSQJ010000006">
    <property type="protein sequence ID" value="MBD7988476.1"/>
    <property type="molecule type" value="Genomic_DNA"/>
</dbReference>
<dbReference type="Proteomes" id="UP000647183">
    <property type="component" value="Unassembled WGS sequence"/>
</dbReference>
<comment type="function">
    <text evidence="14">Catalyzes the oxidation of protoporphyrinogen IX to protoporphyrin IX.</text>
</comment>
<evidence type="ECO:0000313" key="16">
    <source>
        <dbReference type="EMBL" id="MBD7988476.1"/>
    </source>
</evidence>
<sequence length="152" mass="16428">MYFWLKILHISAMVLWFAGLFFLPRLFVARHRGERDAAAAYFNATANTLYFRMATPAALVAVASGMALIAYGPGGAWLVMKLVIVAGAVCVHLYMGMVLYELGQGRDRHGAWFYRLLGWAPLLLLLAIAALTGAKPPTVGDLPPPPGAAGRP</sequence>
<evidence type="ECO:0000256" key="10">
    <source>
        <dbReference type="ARBA" id="ARBA00023002"/>
    </source>
</evidence>
<comment type="pathway">
    <text evidence="2 14">Porphyrin-containing compound metabolism; protoporphyrin-IX biosynthesis; protoporphyrin-IX from protoporphyrinogen-IX: step 1/1.</text>
</comment>
<organism evidence="16 17">
    <name type="scientific">Luteimonas colneyensis</name>
    <dbReference type="NCBI Taxonomy" id="2762230"/>
    <lineage>
        <taxon>Bacteria</taxon>
        <taxon>Pseudomonadati</taxon>
        <taxon>Pseudomonadota</taxon>
        <taxon>Gammaproteobacteria</taxon>
        <taxon>Lysobacterales</taxon>
        <taxon>Lysobacteraceae</taxon>
        <taxon>Luteimonas</taxon>
    </lineage>
</organism>
<proteinExistence type="inferred from homology"/>
<dbReference type="InterPro" id="IPR005265">
    <property type="entry name" value="HemJ-like"/>
</dbReference>
<evidence type="ECO:0000256" key="15">
    <source>
        <dbReference type="SAM" id="Phobius"/>
    </source>
</evidence>
<keyword evidence="8 14" id="KW-0479">Metal-binding</keyword>
<comment type="catalytic activity">
    <reaction evidence="13 14">
        <text>protoporphyrinogen IX + 3 A = protoporphyrin IX + 3 AH2</text>
        <dbReference type="Rhea" id="RHEA:62000"/>
        <dbReference type="ChEBI" id="CHEBI:13193"/>
        <dbReference type="ChEBI" id="CHEBI:17499"/>
        <dbReference type="ChEBI" id="CHEBI:57306"/>
        <dbReference type="ChEBI" id="CHEBI:57307"/>
    </reaction>
</comment>
<gene>
    <name evidence="16" type="ORF">H9645_10610</name>
</gene>
<evidence type="ECO:0000256" key="2">
    <source>
        <dbReference type="ARBA" id="ARBA00005073"/>
    </source>
</evidence>
<keyword evidence="5 14" id="KW-1003">Cell membrane</keyword>
<evidence type="ECO:0000256" key="13">
    <source>
        <dbReference type="ARBA" id="ARBA00048390"/>
    </source>
</evidence>
<accession>A0ABR8UKC6</accession>
<evidence type="ECO:0000256" key="6">
    <source>
        <dbReference type="ARBA" id="ARBA00022617"/>
    </source>
</evidence>
<dbReference type="RefSeq" id="WP_191729679.1">
    <property type="nucleotide sequence ID" value="NZ_JACSQJ010000006.1"/>
</dbReference>
<evidence type="ECO:0000256" key="9">
    <source>
        <dbReference type="ARBA" id="ARBA00022989"/>
    </source>
</evidence>
<protein>
    <recommendedName>
        <fullName evidence="4 14">Protoporphyrinogen IX oxidase</fullName>
        <ecNumber evidence="14">1.3.99.-</ecNumber>
    </recommendedName>
</protein>
<keyword evidence="9 15" id="KW-1133">Transmembrane helix</keyword>
<comment type="caution">
    <text evidence="16">The sequence shown here is derived from an EMBL/GenBank/DDBJ whole genome shotgun (WGS) entry which is preliminary data.</text>
</comment>
<evidence type="ECO:0000256" key="4">
    <source>
        <dbReference type="ARBA" id="ARBA00017504"/>
    </source>
</evidence>
<dbReference type="PANTHER" id="PTHR40255:SF1">
    <property type="entry name" value="PROTOPORPHYRINOGEN IX OXIDASE"/>
    <property type="match status" value="1"/>
</dbReference>
<evidence type="ECO:0000256" key="1">
    <source>
        <dbReference type="ARBA" id="ARBA00004651"/>
    </source>
</evidence>
<feature type="transmembrane region" description="Helical" evidence="15">
    <location>
        <begin position="77"/>
        <end position="100"/>
    </location>
</feature>
<evidence type="ECO:0000256" key="3">
    <source>
        <dbReference type="ARBA" id="ARBA00006501"/>
    </source>
</evidence>
<feature type="transmembrane region" description="Helical" evidence="15">
    <location>
        <begin position="112"/>
        <end position="134"/>
    </location>
</feature>